<dbReference type="InterPro" id="IPR008969">
    <property type="entry name" value="CarboxyPept-like_regulatory"/>
</dbReference>
<gene>
    <name evidence="8" type="ORF">NCTC11388_01519</name>
</gene>
<evidence type="ECO:0000256" key="3">
    <source>
        <dbReference type="ARBA" id="ARBA00023237"/>
    </source>
</evidence>
<keyword evidence="8" id="KW-0675">Receptor</keyword>
<evidence type="ECO:0000259" key="6">
    <source>
        <dbReference type="Pfam" id="PF00593"/>
    </source>
</evidence>
<dbReference type="InterPro" id="IPR036942">
    <property type="entry name" value="Beta-barrel_TonB_sf"/>
</dbReference>
<evidence type="ECO:0000256" key="4">
    <source>
        <dbReference type="RuleBase" id="RU003357"/>
    </source>
</evidence>
<dbReference type="EMBL" id="UGYW01000002">
    <property type="protein sequence ID" value="SUJ04917.1"/>
    <property type="molecule type" value="Genomic_DNA"/>
</dbReference>
<sequence>MKSQLKLQGLTITLLLLMFTANAFAQSGKVTGKVINSKTSESIVGVTVKVLGTSRGGSSDVSGIYNIPALPVGKYTLEFSYVGYATKQITEVEIKDKDVTNLDVLMDNSEGTVLDQVVITGSFKKESVSALYAQQKNSALISDGISSEQIKRSPDKNTSEALRRVSGTTIQDNKFVVIRGLSDRYNVAMLDGSVLPSTEANRRAFSFDIIPSNLIDKITISKTATPDLPADFAGGAVQVSTIDIPTKDFISFGLGYGYNTASTFKDFLGTKRNFANYMGFDDGSSKLATNFPSRETVNAGLSEKWNRLVLKSLPNDFAINNTSALPSQSYQFGIGKVKQFENNNRFGALFSLSYRNSQNIFADIKRDWYEYDYNDNQYRFSSNLGGLLNLGYSFGRSKITFKNLYNRAYDNIYTERTGVNNSSSSDNRFFAYDLLQKSLFKSTLEGEHALTERNDKLKWTLSWSNIMNQQPNQMKINYGKNLNDLDDPTVPYLANITTIGKENTRLFSDLNENIYSGEVGYSRPMKFMDAPSTLKIGAGTQYRKRNFDARFIGFELNANQMDVELQNQIRQLSPDKIFNEEFINKNYFKYSEISGSGDKYDANSLTAFGYAMLDQKFADKFRFVYGLRVENYNVQLNTVSKVVDDTQIDFLPSLNFTYNIDDRTNLRASYYRTIARPEFRELAPFSFYDYEQLGMISGNTNLKRSSINNADLRFEMYPTAGEIFSFSVFYKQFTDAIEPYRYDVNSTPDITFFNTPKAELYGFELEARKKLNFISEERFFENTTGYINFSYVHSKVENPTDQNYIDKTRPMVGQSPYVINAGLQHSTMDNKLNFNILYNRIGKRIAQASGIRFASTWEAPRDVLDLQIGYKIINNKAEIKFNASDIINSSVHAYYDNKALGTPNETNYKYKPGSNYSLSFNYSF</sequence>
<dbReference type="AlphaFoldDB" id="A0A380BRX6"/>
<comment type="subcellular location">
    <subcellularLocation>
        <location evidence="1 4">Cell outer membrane</location>
    </subcellularLocation>
</comment>
<keyword evidence="3" id="KW-0998">Cell outer membrane</keyword>
<feature type="chain" id="PRO_5016648085" evidence="5">
    <location>
        <begin position="26"/>
        <end position="924"/>
    </location>
</feature>
<keyword evidence="2 4" id="KW-0472">Membrane</keyword>
<comment type="similarity">
    <text evidence="4">Belongs to the TonB-dependent receptor family.</text>
</comment>
<dbReference type="Proteomes" id="UP000254893">
    <property type="component" value="Unassembled WGS sequence"/>
</dbReference>
<dbReference type="GO" id="GO:0009279">
    <property type="term" value="C:cell outer membrane"/>
    <property type="evidence" value="ECO:0007669"/>
    <property type="project" value="UniProtKB-SubCell"/>
</dbReference>
<feature type="domain" description="TonB-dependent receptor-like beta-barrel" evidence="6">
    <location>
        <begin position="472"/>
        <end position="873"/>
    </location>
</feature>
<evidence type="ECO:0000313" key="8">
    <source>
        <dbReference type="EMBL" id="SUJ04917.1"/>
    </source>
</evidence>
<protein>
    <submittedName>
        <fullName evidence="8">Catecholate siderophore receptor CirA</fullName>
    </submittedName>
</protein>
<dbReference type="SUPFAM" id="SSF56935">
    <property type="entry name" value="Porins"/>
    <property type="match status" value="1"/>
</dbReference>
<dbReference type="InterPro" id="IPR012910">
    <property type="entry name" value="Plug_dom"/>
</dbReference>
<keyword evidence="5" id="KW-0732">Signal</keyword>
<proteinExistence type="inferred from homology"/>
<dbReference type="Pfam" id="PF00593">
    <property type="entry name" value="TonB_dep_Rec_b-barrel"/>
    <property type="match status" value="1"/>
</dbReference>
<dbReference type="Pfam" id="PF13715">
    <property type="entry name" value="CarbopepD_reg_2"/>
    <property type="match status" value="1"/>
</dbReference>
<keyword evidence="4" id="KW-0798">TonB box</keyword>
<dbReference type="RefSeq" id="WP_258862074.1">
    <property type="nucleotide sequence ID" value="NZ_UGYW01000002.1"/>
</dbReference>
<dbReference type="InterPro" id="IPR037066">
    <property type="entry name" value="Plug_dom_sf"/>
</dbReference>
<dbReference type="Gene3D" id="2.170.130.10">
    <property type="entry name" value="TonB-dependent receptor, plug domain"/>
    <property type="match status" value="1"/>
</dbReference>
<dbReference type="Gene3D" id="2.60.40.1120">
    <property type="entry name" value="Carboxypeptidase-like, regulatory domain"/>
    <property type="match status" value="1"/>
</dbReference>
<reference evidence="8 9" key="1">
    <citation type="submission" date="2018-06" db="EMBL/GenBank/DDBJ databases">
        <authorList>
            <consortium name="Pathogen Informatics"/>
            <person name="Doyle S."/>
        </authorList>
    </citation>
    <scope>NUCLEOTIDE SEQUENCE [LARGE SCALE GENOMIC DNA]</scope>
    <source>
        <strain evidence="8 9">NCTC11388</strain>
    </source>
</reference>
<dbReference type="Pfam" id="PF07715">
    <property type="entry name" value="Plug"/>
    <property type="match status" value="1"/>
</dbReference>
<dbReference type="Gene3D" id="2.40.170.20">
    <property type="entry name" value="TonB-dependent receptor, beta-barrel domain"/>
    <property type="match status" value="1"/>
</dbReference>
<dbReference type="SUPFAM" id="SSF49464">
    <property type="entry name" value="Carboxypeptidase regulatory domain-like"/>
    <property type="match status" value="1"/>
</dbReference>
<organism evidence="8 9">
    <name type="scientific">Sphingobacterium spiritivorum</name>
    <name type="common">Flavobacterium spiritivorum</name>
    <dbReference type="NCBI Taxonomy" id="258"/>
    <lineage>
        <taxon>Bacteria</taxon>
        <taxon>Pseudomonadati</taxon>
        <taxon>Bacteroidota</taxon>
        <taxon>Sphingobacteriia</taxon>
        <taxon>Sphingobacteriales</taxon>
        <taxon>Sphingobacteriaceae</taxon>
        <taxon>Sphingobacterium</taxon>
    </lineage>
</organism>
<dbReference type="PANTHER" id="PTHR40980:SF5">
    <property type="entry name" value="TONB-DEPENDENT RECEPTOR"/>
    <property type="match status" value="1"/>
</dbReference>
<evidence type="ECO:0000256" key="5">
    <source>
        <dbReference type="SAM" id="SignalP"/>
    </source>
</evidence>
<evidence type="ECO:0000259" key="7">
    <source>
        <dbReference type="Pfam" id="PF07715"/>
    </source>
</evidence>
<evidence type="ECO:0000313" key="9">
    <source>
        <dbReference type="Proteomes" id="UP000254893"/>
    </source>
</evidence>
<feature type="signal peptide" evidence="5">
    <location>
        <begin position="1"/>
        <end position="25"/>
    </location>
</feature>
<dbReference type="PANTHER" id="PTHR40980">
    <property type="entry name" value="PLUG DOMAIN-CONTAINING PROTEIN"/>
    <property type="match status" value="1"/>
</dbReference>
<evidence type="ECO:0000256" key="1">
    <source>
        <dbReference type="ARBA" id="ARBA00004442"/>
    </source>
</evidence>
<dbReference type="InterPro" id="IPR000531">
    <property type="entry name" value="Beta-barrel_TonB"/>
</dbReference>
<name>A0A380BRX6_SPHSI</name>
<feature type="domain" description="TonB-dependent receptor plug" evidence="7">
    <location>
        <begin position="142"/>
        <end position="235"/>
    </location>
</feature>
<evidence type="ECO:0000256" key="2">
    <source>
        <dbReference type="ARBA" id="ARBA00023136"/>
    </source>
</evidence>
<accession>A0A380BRX6</accession>